<dbReference type="AlphaFoldDB" id="A0AAE3N6A8"/>
<protein>
    <submittedName>
        <fullName evidence="2">Benzoate/H(+) symporter BenE family transporter</fullName>
    </submittedName>
</protein>
<gene>
    <name evidence="2" type="ORF">PGB34_06645</name>
</gene>
<dbReference type="EMBL" id="JAQIPB010000002">
    <property type="protein sequence ID" value="MDA7416041.1"/>
    <property type="molecule type" value="Genomic_DNA"/>
</dbReference>
<name>A0AAE3N6A8_9BURK</name>
<comment type="caution">
    <text evidence="2">The sequence shown here is derived from an EMBL/GenBank/DDBJ whole genome shotgun (WGS) entry which is preliminary data.</text>
</comment>
<reference evidence="2" key="1">
    <citation type="submission" date="2023-01" db="EMBL/GenBank/DDBJ databases">
        <title>Xenophilus mangrovi sp. nov., isolated from soil of Mangrove nature reserve.</title>
        <authorList>
            <person name="Xu S."/>
            <person name="Liu Z."/>
            <person name="Xu Y."/>
        </authorList>
    </citation>
    <scope>NUCLEOTIDE SEQUENCE</scope>
    <source>
        <strain evidence="2">YW8</strain>
    </source>
</reference>
<feature type="transmembrane region" description="Helical" evidence="1">
    <location>
        <begin position="12"/>
        <end position="33"/>
    </location>
</feature>
<keyword evidence="1" id="KW-0472">Membrane</keyword>
<keyword evidence="1" id="KW-1133">Transmembrane helix</keyword>
<accession>A0AAE3N6A8</accession>
<keyword evidence="3" id="KW-1185">Reference proteome</keyword>
<evidence type="ECO:0000313" key="2">
    <source>
        <dbReference type="EMBL" id="MDA7416041.1"/>
    </source>
</evidence>
<organism evidence="2 3">
    <name type="scientific">Xenophilus arseniciresistens</name>
    <dbReference type="NCBI Taxonomy" id="1283306"/>
    <lineage>
        <taxon>Bacteria</taxon>
        <taxon>Pseudomonadati</taxon>
        <taxon>Pseudomonadota</taxon>
        <taxon>Betaproteobacteria</taxon>
        <taxon>Burkholderiales</taxon>
        <taxon>Comamonadaceae</taxon>
        <taxon>Xenophilus</taxon>
    </lineage>
</organism>
<dbReference type="Proteomes" id="UP001212602">
    <property type="component" value="Unassembled WGS sequence"/>
</dbReference>
<evidence type="ECO:0000256" key="1">
    <source>
        <dbReference type="SAM" id="Phobius"/>
    </source>
</evidence>
<sequence length="44" mass="4694">MVAFLVTVSDAGLWNIGAAFWGLVAGVAVSWLVERADFAAERAR</sequence>
<proteinExistence type="predicted"/>
<keyword evidence="1" id="KW-0812">Transmembrane</keyword>
<evidence type="ECO:0000313" key="3">
    <source>
        <dbReference type="Proteomes" id="UP001212602"/>
    </source>
</evidence>